<dbReference type="EMBL" id="FQYP01000004">
    <property type="protein sequence ID" value="SHI99278.1"/>
    <property type="molecule type" value="Genomic_DNA"/>
</dbReference>
<dbReference type="RefSeq" id="WP_073316185.1">
    <property type="nucleotide sequence ID" value="NZ_FQYP01000004.1"/>
</dbReference>
<accession>A0A1M6FNE7</accession>
<dbReference type="STRING" id="570521.SAMN04488508_104383"/>
<dbReference type="SUPFAM" id="SSF53271">
    <property type="entry name" value="PRTase-like"/>
    <property type="match status" value="1"/>
</dbReference>
<dbReference type="AlphaFoldDB" id="A0A1M6FNE7"/>
<keyword evidence="4" id="KW-1185">Reference proteome</keyword>
<dbReference type="Gene3D" id="3.40.50.2020">
    <property type="match status" value="1"/>
</dbReference>
<feature type="domain" description="Phosphoribosyltransferase" evidence="2">
    <location>
        <begin position="150"/>
        <end position="221"/>
    </location>
</feature>
<gene>
    <name evidence="3" type="ORF">SAMN04488508_104383</name>
</gene>
<organism evidence="3 4">
    <name type="scientific">Aquimarina spongiae</name>
    <dbReference type="NCBI Taxonomy" id="570521"/>
    <lineage>
        <taxon>Bacteria</taxon>
        <taxon>Pseudomonadati</taxon>
        <taxon>Bacteroidota</taxon>
        <taxon>Flavobacteriia</taxon>
        <taxon>Flavobacteriales</taxon>
        <taxon>Flavobacteriaceae</taxon>
        <taxon>Aquimarina</taxon>
    </lineage>
</organism>
<evidence type="ECO:0000256" key="1">
    <source>
        <dbReference type="ARBA" id="ARBA00008007"/>
    </source>
</evidence>
<dbReference type="CDD" id="cd06223">
    <property type="entry name" value="PRTases_typeI"/>
    <property type="match status" value="1"/>
</dbReference>
<dbReference type="PANTHER" id="PTHR47505">
    <property type="entry name" value="DNA UTILIZATION PROTEIN YHGH"/>
    <property type="match status" value="1"/>
</dbReference>
<dbReference type="PANTHER" id="PTHR47505:SF1">
    <property type="entry name" value="DNA UTILIZATION PROTEIN YHGH"/>
    <property type="match status" value="1"/>
</dbReference>
<dbReference type="InterPro" id="IPR000836">
    <property type="entry name" value="PRTase_dom"/>
</dbReference>
<protein>
    <submittedName>
        <fullName evidence="3">ComF family protein</fullName>
    </submittedName>
</protein>
<evidence type="ECO:0000313" key="4">
    <source>
        <dbReference type="Proteomes" id="UP000184432"/>
    </source>
</evidence>
<name>A0A1M6FNE7_9FLAO</name>
<dbReference type="OrthoDB" id="9779910at2"/>
<sequence>MLRDLVYLFFPMYCAACNSTLHKNERTLCTSCRHELPLGDFHNVNAKKIEKVFYGRVKVENTASLFLFQKDSLVQNLIHNLKYRGQQKVGEELGKWLGQNLSEIPGFQNINIVIPVPLHPKRLKERGYNQVAKFGIEISKKLNADYIDFVLKKNSYNSKQSKRKKQSRWKNTAETFEVQNPSLLENKHILLVDDIITTGATIEACAQALKSIPGIKISVACMAITE</sequence>
<dbReference type="InterPro" id="IPR029057">
    <property type="entry name" value="PRTase-like"/>
</dbReference>
<dbReference type="Proteomes" id="UP000184432">
    <property type="component" value="Unassembled WGS sequence"/>
</dbReference>
<evidence type="ECO:0000259" key="2">
    <source>
        <dbReference type="Pfam" id="PF00156"/>
    </source>
</evidence>
<comment type="similarity">
    <text evidence="1">Belongs to the ComF/GntX family.</text>
</comment>
<evidence type="ECO:0000313" key="3">
    <source>
        <dbReference type="EMBL" id="SHI99278.1"/>
    </source>
</evidence>
<dbReference type="InterPro" id="IPR051910">
    <property type="entry name" value="ComF/GntX_DNA_util-trans"/>
</dbReference>
<reference evidence="4" key="1">
    <citation type="submission" date="2016-11" db="EMBL/GenBank/DDBJ databases">
        <authorList>
            <person name="Varghese N."/>
            <person name="Submissions S."/>
        </authorList>
    </citation>
    <scope>NUCLEOTIDE SEQUENCE [LARGE SCALE GENOMIC DNA]</scope>
    <source>
        <strain evidence="4">DSM 22623</strain>
    </source>
</reference>
<dbReference type="Pfam" id="PF00156">
    <property type="entry name" value="Pribosyltran"/>
    <property type="match status" value="1"/>
</dbReference>
<proteinExistence type="inferred from homology"/>